<keyword evidence="2" id="KW-0812">Transmembrane</keyword>
<evidence type="ECO:0000313" key="4">
    <source>
        <dbReference type="Proteomes" id="UP000580043"/>
    </source>
</evidence>
<comment type="caution">
    <text evidence="3">The sequence shown here is derived from an EMBL/GenBank/DDBJ whole genome shotgun (WGS) entry which is preliminary data.</text>
</comment>
<dbReference type="AlphaFoldDB" id="A0A848G8X2"/>
<proteinExistence type="predicted"/>
<name>A0A848G8X2_9RHOO</name>
<feature type="region of interest" description="Disordered" evidence="1">
    <location>
        <begin position="193"/>
        <end position="221"/>
    </location>
</feature>
<protein>
    <submittedName>
        <fullName evidence="3">Uncharacterized protein</fullName>
    </submittedName>
</protein>
<keyword evidence="2" id="KW-0472">Membrane</keyword>
<evidence type="ECO:0000256" key="1">
    <source>
        <dbReference type="SAM" id="MobiDB-lite"/>
    </source>
</evidence>
<gene>
    <name evidence="3" type="ORF">HHL15_13895</name>
</gene>
<sequence length="221" mass="24633">MKNPLTRSTARLAMSALAPAMLALAAGALLFFSRHTLEIAQSQLDSARTALARAAAEVSMAKDLVRRHELVQAHLATLHERGLDQAIDELRWHETLTRARRDLHVSSLRYTLPPESPEERAADAPPSSLRISSLRFEAELRHEGDFLALMHRLEQVSAGVRTRHCRLTLTQEEDSAPRLKARCELERAYVQAGEGDIQQADQGRGALPSNRGAPLRQDQER</sequence>
<dbReference type="Proteomes" id="UP000580043">
    <property type="component" value="Unassembled WGS sequence"/>
</dbReference>
<dbReference type="RefSeq" id="WP_169146384.1">
    <property type="nucleotide sequence ID" value="NZ_JABBGA010000010.1"/>
</dbReference>
<evidence type="ECO:0000256" key="2">
    <source>
        <dbReference type="SAM" id="Phobius"/>
    </source>
</evidence>
<evidence type="ECO:0000313" key="3">
    <source>
        <dbReference type="EMBL" id="NML26843.1"/>
    </source>
</evidence>
<keyword evidence="2" id="KW-1133">Transmembrane helix</keyword>
<feature type="transmembrane region" description="Helical" evidence="2">
    <location>
        <begin position="12"/>
        <end position="32"/>
    </location>
</feature>
<organism evidence="3 4">
    <name type="scientific">Zoogloea dura</name>
    <dbReference type="NCBI Taxonomy" id="2728840"/>
    <lineage>
        <taxon>Bacteria</taxon>
        <taxon>Pseudomonadati</taxon>
        <taxon>Pseudomonadota</taxon>
        <taxon>Betaproteobacteria</taxon>
        <taxon>Rhodocyclales</taxon>
        <taxon>Zoogloeaceae</taxon>
        <taxon>Zoogloea</taxon>
    </lineage>
</organism>
<reference evidence="3 4" key="1">
    <citation type="submission" date="2020-04" db="EMBL/GenBank/DDBJ databases">
        <title>Zoogloea sp. G-4-1-14 isolated from soil.</title>
        <authorList>
            <person name="Dahal R.H."/>
        </authorList>
    </citation>
    <scope>NUCLEOTIDE SEQUENCE [LARGE SCALE GENOMIC DNA]</scope>
    <source>
        <strain evidence="3 4">G-4-1-14</strain>
    </source>
</reference>
<dbReference type="EMBL" id="JABBGA010000010">
    <property type="protein sequence ID" value="NML26843.1"/>
    <property type="molecule type" value="Genomic_DNA"/>
</dbReference>
<accession>A0A848G8X2</accession>
<keyword evidence="4" id="KW-1185">Reference proteome</keyword>